<sequence length="251" mass="30101">MTNRQQKLLKHLKDFIKICEENDIFYIASDLTLLASINKKGLFDEQQKIQVNMTIESYDKLKKLVPNNIIDASIDSRYPEINPKFLPLNESFYSTNIFIDILIIVPTTIKKVSKWCGLVHKNNFLFKKVHSKYIPYNNRERLRKVISFLFRNRYKQFTHKMAYNKLYASKNEGLFTIHKPNCKAYKHWIPHLTYNTLEVDFEDFKIKIPEEWKTILKVKYGENYKKIIYKKPEFKYINSVSIKKIKTNKNQ</sequence>
<comment type="caution">
    <text evidence="1">The sequence shown here is derived from an EMBL/GenBank/DDBJ whole genome shotgun (WGS) entry which is preliminary data.</text>
</comment>
<evidence type="ECO:0008006" key="3">
    <source>
        <dbReference type="Google" id="ProtNLM"/>
    </source>
</evidence>
<gene>
    <name evidence="1" type="ORF">C4B24_03555</name>
</gene>
<reference evidence="1 2" key="1">
    <citation type="submission" date="2018-02" db="EMBL/GenBank/DDBJ databases">
        <title>Mycoplasma marinum and Mycoplasma todarodis sp. nov., moderately halophilic and psychrotolerant mycoplasmas isolated from cephalopods.</title>
        <authorList>
            <person name="Viver T."/>
        </authorList>
    </citation>
    <scope>NUCLEOTIDE SEQUENCE [LARGE SCALE GENOMIC DNA]</scope>
    <source>
        <strain evidence="1 2">PE</strain>
    </source>
</reference>
<dbReference type="Proteomes" id="UP000294192">
    <property type="component" value="Unassembled WGS sequence"/>
</dbReference>
<dbReference type="AlphaFoldDB" id="A0A4R0XTF3"/>
<evidence type="ECO:0000313" key="2">
    <source>
        <dbReference type="Proteomes" id="UP000294192"/>
    </source>
</evidence>
<keyword evidence="2" id="KW-1185">Reference proteome</keyword>
<evidence type="ECO:0000313" key="1">
    <source>
        <dbReference type="EMBL" id="TCG10909.1"/>
    </source>
</evidence>
<organism evidence="1 2">
    <name type="scientific">Mycoplasma marinum</name>
    <dbReference type="NCBI Taxonomy" id="1937190"/>
    <lineage>
        <taxon>Bacteria</taxon>
        <taxon>Bacillati</taxon>
        <taxon>Mycoplasmatota</taxon>
        <taxon>Mollicutes</taxon>
        <taxon>Mycoplasmataceae</taxon>
        <taxon>Mycoplasma</taxon>
    </lineage>
</organism>
<dbReference type="OrthoDB" id="401364at2"/>
<protein>
    <recommendedName>
        <fullName evidence="3">LicD family protein</fullName>
    </recommendedName>
</protein>
<dbReference type="EMBL" id="PSZO01000018">
    <property type="protein sequence ID" value="TCG10909.1"/>
    <property type="molecule type" value="Genomic_DNA"/>
</dbReference>
<dbReference type="RefSeq" id="WP_131599392.1">
    <property type="nucleotide sequence ID" value="NZ_CBDBYK010000017.1"/>
</dbReference>
<accession>A0A4R0XTF3</accession>
<proteinExistence type="predicted"/>
<name>A0A4R0XTF3_9MOLU</name>
<dbReference type="GO" id="GO:0009100">
    <property type="term" value="P:glycoprotein metabolic process"/>
    <property type="evidence" value="ECO:0007669"/>
    <property type="project" value="UniProtKB-ARBA"/>
</dbReference>